<dbReference type="Proteomes" id="UP000030151">
    <property type="component" value="Unassembled WGS sequence"/>
</dbReference>
<dbReference type="EMBL" id="JELW01000002">
    <property type="protein sequence ID" value="EXV04325.1"/>
    <property type="molecule type" value="Genomic_DNA"/>
</dbReference>
<organism evidence="1 2">
    <name type="scientific">Metarhizium robertsii</name>
    <dbReference type="NCBI Taxonomy" id="568076"/>
    <lineage>
        <taxon>Eukaryota</taxon>
        <taxon>Fungi</taxon>
        <taxon>Dikarya</taxon>
        <taxon>Ascomycota</taxon>
        <taxon>Pezizomycotina</taxon>
        <taxon>Sordariomycetes</taxon>
        <taxon>Hypocreomycetidae</taxon>
        <taxon>Hypocreales</taxon>
        <taxon>Clavicipitaceae</taxon>
        <taxon>Metarhizium</taxon>
    </lineage>
</organism>
<protein>
    <submittedName>
        <fullName evidence="1">Uncharacterized protein</fullName>
    </submittedName>
</protein>
<dbReference type="HOGENOM" id="CLU_2197572_0_0_1"/>
<gene>
    <name evidence="1" type="ORF">X797_001997</name>
</gene>
<evidence type="ECO:0000313" key="1">
    <source>
        <dbReference type="EMBL" id="EXV04325.1"/>
    </source>
</evidence>
<evidence type="ECO:0000313" key="2">
    <source>
        <dbReference type="Proteomes" id="UP000030151"/>
    </source>
</evidence>
<sequence>MEVSQQLCRAVPVHVLDWCSIETLRLANFLTDQAGGEVSQGNTAQPNSNIEMQAVQAALCLNGIGYIKVAGASIGGVSYRHGMAALVTMASCWDEHAAGIAGNADVAD</sequence>
<reference evidence="1 2" key="1">
    <citation type="submission" date="2014-02" db="EMBL/GenBank/DDBJ databases">
        <title>The genome sequence of the entomopathogenic fungus Metarhizium robertsii ARSEF 2575.</title>
        <authorList>
            <person name="Giuliano Garisto Donzelli B."/>
            <person name="Roe B.A."/>
            <person name="Macmil S.L."/>
            <person name="Krasnoff S.B."/>
            <person name="Gibson D.M."/>
        </authorList>
    </citation>
    <scope>NUCLEOTIDE SEQUENCE [LARGE SCALE GENOMIC DNA]</scope>
    <source>
        <strain evidence="1 2">ARSEF 2575</strain>
    </source>
</reference>
<name>A0A0A1V3A0_9HYPO</name>
<comment type="caution">
    <text evidence="1">The sequence shown here is derived from an EMBL/GenBank/DDBJ whole genome shotgun (WGS) entry which is preliminary data.</text>
</comment>
<dbReference type="AlphaFoldDB" id="A0A0A1V3A0"/>
<proteinExistence type="predicted"/>
<accession>A0A0A1V3A0</accession>